<accession>A0A498SJS5</accession>
<feature type="non-terminal residue" evidence="10">
    <location>
        <position position="616"/>
    </location>
</feature>
<dbReference type="InterPro" id="IPR045072">
    <property type="entry name" value="MKRN-like"/>
</dbReference>
<dbReference type="EMBL" id="UPTC01002789">
    <property type="protein sequence ID" value="VBB33875.1"/>
    <property type="molecule type" value="Genomic_DNA"/>
</dbReference>
<gene>
    <name evidence="10" type="ORF">NAV_LOCUS8666</name>
</gene>
<dbReference type="EC" id="2.3.2.27" evidence="2"/>
<feature type="zinc finger region" description="C3H1-type" evidence="7">
    <location>
        <begin position="211"/>
        <end position="238"/>
    </location>
</feature>
<evidence type="ECO:0000256" key="5">
    <source>
        <dbReference type="ARBA" id="ARBA00022771"/>
    </source>
</evidence>
<feature type="zinc finger region" description="C3H1-type" evidence="7">
    <location>
        <begin position="97"/>
        <end position="124"/>
    </location>
</feature>
<dbReference type="OrthoDB" id="411372at2759"/>
<dbReference type="Proteomes" id="UP000276991">
    <property type="component" value="Unassembled WGS sequence"/>
</dbReference>
<keyword evidence="6 7" id="KW-0862">Zinc</keyword>
<dbReference type="Gene3D" id="4.10.1000.10">
    <property type="entry name" value="Zinc finger, CCCH-type"/>
    <property type="match status" value="2"/>
</dbReference>
<sequence>MLRDVLAPPTSRNSATNRHATSHSASEEMGSAVVGCGCWTVIPTSMLAMLFVRNLDFEKDNDYSTSTTVTSKILCRYFANNICREGSSCPFSHDRNTKPDRTCRYYLIGKCAFGTSCRYDHKRPPLDGIKTVKSSPRVTENSNSTKVVENDCGSDKIAATTAATTATAATTTTTAAVNQSNHVFSVDAAEFVPSWKILPLNEVNAVASRSFGSLPLCPYFETGDCDKGDKCQFVHGDVCDLCNVPCLHPVDTEQRAQHRRECMDAHEAAMEEAFAEARSAGKVCDCIRQWRRNQNDHFEKKTVRSCPECRTHSDFVIPATYWVEDQADKDDLIARFRENAKQKQCKYVKEGYIDDCPFGNKCFYKHELPDGTIVEGDSPRTLQRRRRPLYSEIWSFSDSDSEDDFSRIAQGIISRAFSLFIYIEELEWFMYVPLLNSKEKARELIDVVREQTDAPIGTCINTVSIILSSLLRDLPDLYSLHVIKNDLEKDDIIDVDNCYDAKVLKQLIASITNYIENKCQLDWSIRDDETLMVKSLQQFSGFLELKNSIRIELLSTFHSLCLLDRSVIIILLCGQLPVLLVLQNNFCLPLTELDISTLQLLSVLFSTGEKFPTSHY</sequence>
<comment type="catalytic activity">
    <reaction evidence="1">
        <text>S-ubiquitinyl-[E2 ubiquitin-conjugating enzyme]-L-cysteine + [acceptor protein]-L-lysine = [E2 ubiquitin-conjugating enzyme]-L-cysteine + N(6)-ubiquitinyl-[acceptor protein]-L-lysine.</text>
        <dbReference type="EC" id="2.3.2.27"/>
    </reaction>
</comment>
<reference evidence="10 11" key="1">
    <citation type="submission" date="2018-08" db="EMBL/GenBank/DDBJ databases">
        <authorList>
            <person name="Laetsch R D."/>
            <person name="Stevens L."/>
            <person name="Kumar S."/>
            <person name="Blaxter L. M."/>
        </authorList>
    </citation>
    <scope>NUCLEOTIDE SEQUENCE [LARGE SCALE GENOMIC DNA]</scope>
</reference>
<evidence type="ECO:0000256" key="3">
    <source>
        <dbReference type="ARBA" id="ARBA00022723"/>
    </source>
</evidence>
<dbReference type="GO" id="GO:0000209">
    <property type="term" value="P:protein polyubiquitination"/>
    <property type="evidence" value="ECO:0007669"/>
    <property type="project" value="InterPro"/>
</dbReference>
<evidence type="ECO:0000313" key="11">
    <source>
        <dbReference type="Proteomes" id="UP000276991"/>
    </source>
</evidence>
<feature type="region of interest" description="Disordered" evidence="8">
    <location>
        <begin position="1"/>
        <end position="24"/>
    </location>
</feature>
<dbReference type="Pfam" id="PF14608">
    <property type="entry name" value="zf-CCCH_2"/>
    <property type="match status" value="2"/>
</dbReference>
<name>A0A498SJS5_ACAVI</name>
<dbReference type="GO" id="GO:0008270">
    <property type="term" value="F:zinc ion binding"/>
    <property type="evidence" value="ECO:0007669"/>
    <property type="project" value="UniProtKB-KW"/>
</dbReference>
<dbReference type="InterPro" id="IPR036855">
    <property type="entry name" value="Znf_CCCH_sf"/>
</dbReference>
<keyword evidence="5 7" id="KW-0863">Zinc-finger</keyword>
<dbReference type="InterPro" id="IPR000571">
    <property type="entry name" value="Znf_CCCH"/>
</dbReference>
<feature type="zinc finger region" description="C3H1-type" evidence="7">
    <location>
        <begin position="339"/>
        <end position="369"/>
    </location>
</feature>
<evidence type="ECO:0000256" key="6">
    <source>
        <dbReference type="ARBA" id="ARBA00022833"/>
    </source>
</evidence>
<dbReference type="Pfam" id="PF00642">
    <property type="entry name" value="zf-CCCH"/>
    <property type="match status" value="1"/>
</dbReference>
<feature type="compositionally biased region" description="Polar residues" evidence="8">
    <location>
        <begin position="10"/>
        <end position="24"/>
    </location>
</feature>
<evidence type="ECO:0000256" key="2">
    <source>
        <dbReference type="ARBA" id="ARBA00012483"/>
    </source>
</evidence>
<dbReference type="PANTHER" id="PTHR11224:SF10">
    <property type="entry name" value="IP09428P-RELATED"/>
    <property type="match status" value="1"/>
</dbReference>
<evidence type="ECO:0000256" key="7">
    <source>
        <dbReference type="PROSITE-ProRule" id="PRU00723"/>
    </source>
</evidence>
<feature type="domain" description="C3H1-type" evidence="9">
    <location>
        <begin position="97"/>
        <end position="124"/>
    </location>
</feature>
<dbReference type="AlphaFoldDB" id="A0A498SJS5"/>
<keyword evidence="4" id="KW-0677">Repeat</keyword>
<proteinExistence type="predicted"/>
<evidence type="ECO:0000256" key="1">
    <source>
        <dbReference type="ARBA" id="ARBA00000900"/>
    </source>
</evidence>
<keyword evidence="3 7" id="KW-0479">Metal-binding</keyword>
<dbReference type="SUPFAM" id="SSF90229">
    <property type="entry name" value="CCCH zinc finger"/>
    <property type="match status" value="2"/>
</dbReference>
<evidence type="ECO:0000259" key="9">
    <source>
        <dbReference type="PROSITE" id="PS50103"/>
    </source>
</evidence>
<dbReference type="InterPro" id="IPR041367">
    <property type="entry name" value="Znf-CCCH_4"/>
</dbReference>
<organism evidence="10 11">
    <name type="scientific">Acanthocheilonema viteae</name>
    <name type="common">Filarial nematode worm</name>
    <name type="synonym">Dipetalonema viteae</name>
    <dbReference type="NCBI Taxonomy" id="6277"/>
    <lineage>
        <taxon>Eukaryota</taxon>
        <taxon>Metazoa</taxon>
        <taxon>Ecdysozoa</taxon>
        <taxon>Nematoda</taxon>
        <taxon>Chromadorea</taxon>
        <taxon>Rhabditida</taxon>
        <taxon>Spirurina</taxon>
        <taxon>Spiruromorpha</taxon>
        <taxon>Filarioidea</taxon>
        <taxon>Onchocercidae</taxon>
        <taxon>Acanthocheilonema</taxon>
    </lineage>
</organism>
<feature type="domain" description="C3H1-type" evidence="9">
    <location>
        <begin position="211"/>
        <end position="238"/>
    </location>
</feature>
<feature type="zinc finger region" description="C3H1-type" evidence="7">
    <location>
        <begin position="70"/>
        <end position="96"/>
    </location>
</feature>
<dbReference type="PROSITE" id="PS50103">
    <property type="entry name" value="ZF_C3H1"/>
    <property type="match status" value="4"/>
</dbReference>
<keyword evidence="11" id="KW-1185">Reference proteome</keyword>
<dbReference type="GO" id="GO:0061630">
    <property type="term" value="F:ubiquitin protein ligase activity"/>
    <property type="evidence" value="ECO:0007669"/>
    <property type="project" value="UniProtKB-EC"/>
</dbReference>
<evidence type="ECO:0000256" key="8">
    <source>
        <dbReference type="SAM" id="MobiDB-lite"/>
    </source>
</evidence>
<feature type="domain" description="C3H1-type" evidence="9">
    <location>
        <begin position="70"/>
        <end position="96"/>
    </location>
</feature>
<dbReference type="PANTHER" id="PTHR11224">
    <property type="entry name" value="MAKORIN-RELATED"/>
    <property type="match status" value="1"/>
</dbReference>
<evidence type="ECO:0000256" key="4">
    <source>
        <dbReference type="ARBA" id="ARBA00022737"/>
    </source>
</evidence>
<dbReference type="STRING" id="6277.A0A498SJS5"/>
<dbReference type="Pfam" id="PF18044">
    <property type="entry name" value="zf-CCCH_4"/>
    <property type="match status" value="1"/>
</dbReference>
<evidence type="ECO:0000313" key="10">
    <source>
        <dbReference type="EMBL" id="VBB33875.1"/>
    </source>
</evidence>
<protein>
    <recommendedName>
        <fullName evidence="2">RING-type E3 ubiquitin transferase</fullName>
        <ecNumber evidence="2">2.3.2.27</ecNumber>
    </recommendedName>
</protein>
<dbReference type="SMART" id="SM00356">
    <property type="entry name" value="ZnF_C3H1"/>
    <property type="match status" value="4"/>
</dbReference>
<feature type="domain" description="C3H1-type" evidence="9">
    <location>
        <begin position="339"/>
        <end position="369"/>
    </location>
</feature>